<dbReference type="PANTHER" id="PTHR43308:SF5">
    <property type="entry name" value="S-LAYER PROTEIN _ PEPTIDOGLYCAN ENDO-BETA-N-ACETYLGLUCOSAMINIDASE"/>
    <property type="match status" value="1"/>
</dbReference>
<evidence type="ECO:0000313" key="2">
    <source>
        <dbReference type="EMBL" id="MFC5649673.1"/>
    </source>
</evidence>
<gene>
    <name evidence="2" type="ORF">ACFPYJ_11175</name>
</gene>
<dbReference type="RefSeq" id="WP_379188206.1">
    <property type="nucleotide sequence ID" value="NZ_JBHSOW010000040.1"/>
</dbReference>
<organism evidence="2 3">
    <name type="scientific">Paenibacillus solisilvae</name>
    <dbReference type="NCBI Taxonomy" id="2486751"/>
    <lineage>
        <taxon>Bacteria</taxon>
        <taxon>Bacillati</taxon>
        <taxon>Bacillota</taxon>
        <taxon>Bacilli</taxon>
        <taxon>Bacillales</taxon>
        <taxon>Paenibacillaceae</taxon>
        <taxon>Paenibacillus</taxon>
    </lineage>
</organism>
<dbReference type="PROSITE" id="PS51272">
    <property type="entry name" value="SLH"/>
    <property type="match status" value="3"/>
</dbReference>
<evidence type="ECO:0000313" key="3">
    <source>
        <dbReference type="Proteomes" id="UP001596047"/>
    </source>
</evidence>
<dbReference type="Proteomes" id="UP001596047">
    <property type="component" value="Unassembled WGS sequence"/>
</dbReference>
<accession>A0ABW0VW73</accession>
<reference evidence="3" key="1">
    <citation type="journal article" date="2019" name="Int. J. Syst. Evol. Microbiol.">
        <title>The Global Catalogue of Microorganisms (GCM) 10K type strain sequencing project: providing services to taxonomists for standard genome sequencing and annotation.</title>
        <authorList>
            <consortium name="The Broad Institute Genomics Platform"/>
            <consortium name="The Broad Institute Genome Sequencing Center for Infectious Disease"/>
            <person name="Wu L."/>
            <person name="Ma J."/>
        </authorList>
    </citation>
    <scope>NUCLEOTIDE SEQUENCE [LARGE SCALE GENOMIC DNA]</scope>
    <source>
        <strain evidence="3">CGMCC 1.3240</strain>
    </source>
</reference>
<dbReference type="Gene3D" id="2.60.220.30">
    <property type="match status" value="1"/>
</dbReference>
<dbReference type="Pfam" id="PF00395">
    <property type="entry name" value="SLH"/>
    <property type="match status" value="3"/>
</dbReference>
<sequence>MVSANGVPVSVSNDVYGPIDLNVGSNTISFEVKDENQTKTTYQVVVNRAAAVSDDASLKQLQIDHTSVNISADQTEYAVGVGNSVSSVTVTAAANDADAALEMNDEAENTKLINLSEGLNIVTVKVTAQDGATQKIYTLKITRALSQTATDTPVQVSTDPLSLIVPSGVTNASIQTLPDITGDTKQAILPLVEVKANTSLGDISLNIPSGTTISTSSAWDGRIKLPELLSNDSVVVINGTVSSVIEVGSPDVSLTFDKAVRLLIPNHAGKLAGFVRDGMLVPITKSISADTQEAANQEIPEGGEAAISIGGDLVIWTKHFTKFVSYSSVPVIGQPGNGGPTNAGVVINAAEGGTVTLNGAKIVIPAGASDSDISITVDKVINTDGLFTDAALKLVSNVYEIRKDKDGEFTEDVSITLPFNGAEVDETKSTVSIYWFNETEKKWIPLGNPQIDTGQSVVTGTVNHFTKFAVLTTDKLVKLSDIQGHWAENSIRELVGAGVINGYPDGTFAPDRSVSRAEFAVMVVKAFGLEDTSGETFADIAGHWARTSIETALAHEIITGYNVNTFGPDDLISREQMAAMIVRAAKLPEGTMPMMFTDSSMISEWAKSAVAAAVEHSLITGYKNIFRPKVSATRAEAVTVILKAIKE</sequence>
<dbReference type="InterPro" id="IPR025883">
    <property type="entry name" value="Cadherin-like_domain"/>
</dbReference>
<dbReference type="PANTHER" id="PTHR43308">
    <property type="entry name" value="OUTER MEMBRANE PROTEIN ALPHA-RELATED"/>
    <property type="match status" value="1"/>
</dbReference>
<evidence type="ECO:0000259" key="1">
    <source>
        <dbReference type="PROSITE" id="PS51272"/>
    </source>
</evidence>
<dbReference type="EMBL" id="JBHSOW010000040">
    <property type="protein sequence ID" value="MFC5649673.1"/>
    <property type="molecule type" value="Genomic_DNA"/>
</dbReference>
<feature type="domain" description="SLH" evidence="1">
    <location>
        <begin position="474"/>
        <end position="537"/>
    </location>
</feature>
<dbReference type="InterPro" id="IPR051465">
    <property type="entry name" value="Cell_Envelope_Struct_Comp"/>
</dbReference>
<dbReference type="InterPro" id="IPR001119">
    <property type="entry name" value="SLH_dom"/>
</dbReference>
<dbReference type="Pfam" id="PF12733">
    <property type="entry name" value="Cadherin-like"/>
    <property type="match status" value="1"/>
</dbReference>
<name>A0ABW0VW73_9BACL</name>
<protein>
    <submittedName>
        <fullName evidence="2">S-layer homology domain-containing protein</fullName>
    </submittedName>
</protein>
<feature type="domain" description="SLH" evidence="1">
    <location>
        <begin position="593"/>
        <end position="647"/>
    </location>
</feature>
<proteinExistence type="predicted"/>
<keyword evidence="3" id="KW-1185">Reference proteome</keyword>
<feature type="domain" description="SLH" evidence="1">
    <location>
        <begin position="538"/>
        <end position="592"/>
    </location>
</feature>
<comment type="caution">
    <text evidence="2">The sequence shown here is derived from an EMBL/GenBank/DDBJ whole genome shotgun (WGS) entry which is preliminary data.</text>
</comment>